<feature type="transmembrane region" description="Helical" evidence="1">
    <location>
        <begin position="90"/>
        <end position="113"/>
    </location>
</feature>
<name>A0A0G4H5L1_9ALVE</name>
<evidence type="ECO:0000256" key="1">
    <source>
        <dbReference type="SAM" id="Phobius"/>
    </source>
</evidence>
<proteinExistence type="predicted"/>
<keyword evidence="1" id="KW-1133">Transmembrane helix</keyword>
<feature type="transmembrane region" description="Helical" evidence="1">
    <location>
        <begin position="46"/>
        <end position="65"/>
    </location>
</feature>
<sequence>MVDRTSHTSRSVAWGADTHQRYQMSFKQQQAAMRQAKSAEERYERYSSSVMINGLMSALLLTMVAPPDGTVIETSDDTVWGDAAESGVHVYGFLMAFAAYASILTIFVSMFLMQQLNQILFDEVEKYVELEGGIMFFVAMAFTTTAQYIFFLAHAIQVSLLYAPWVGWTTLVAFPATLLVVEVLKFIRRRAVSPRDRLMQKHMSLKESFRKELQQHMLETKMDNPVRSEFVEEHLDKLAEAHLLPDQLDELSLETLVEHLGIPVGDAIRFLHKRSYSSLGTHAVTG</sequence>
<gene>
    <name evidence="2" type="ORF">Cvel_24723</name>
</gene>
<dbReference type="AlphaFoldDB" id="A0A0G4H5L1"/>
<organism evidence="2">
    <name type="scientific">Chromera velia CCMP2878</name>
    <dbReference type="NCBI Taxonomy" id="1169474"/>
    <lineage>
        <taxon>Eukaryota</taxon>
        <taxon>Sar</taxon>
        <taxon>Alveolata</taxon>
        <taxon>Colpodellida</taxon>
        <taxon>Chromeraceae</taxon>
        <taxon>Chromera</taxon>
    </lineage>
</organism>
<evidence type="ECO:0000313" key="2">
    <source>
        <dbReference type="EMBL" id="CEM38920.1"/>
    </source>
</evidence>
<feature type="transmembrane region" description="Helical" evidence="1">
    <location>
        <begin position="134"/>
        <end position="153"/>
    </location>
</feature>
<keyword evidence="1" id="KW-0812">Transmembrane</keyword>
<accession>A0A0G4H5L1</accession>
<reference evidence="2" key="1">
    <citation type="submission" date="2014-11" db="EMBL/GenBank/DDBJ databases">
        <authorList>
            <person name="Otto D Thomas"/>
            <person name="Naeem Raeece"/>
        </authorList>
    </citation>
    <scope>NUCLEOTIDE SEQUENCE</scope>
</reference>
<keyword evidence="1" id="KW-0472">Membrane</keyword>
<dbReference type="VEuPathDB" id="CryptoDB:Cvel_24723"/>
<protein>
    <submittedName>
        <fullName evidence="2">Uncharacterized protein</fullName>
    </submittedName>
</protein>
<dbReference type="EMBL" id="CDMZ01001891">
    <property type="protein sequence ID" value="CEM38920.1"/>
    <property type="molecule type" value="Genomic_DNA"/>
</dbReference>
<feature type="transmembrane region" description="Helical" evidence="1">
    <location>
        <begin position="165"/>
        <end position="187"/>
    </location>
</feature>